<keyword evidence="1" id="KW-0812">Transmembrane</keyword>
<name>A0AA41W5P0_9GAMM</name>
<comment type="caution">
    <text evidence="2">The sequence shown here is derived from an EMBL/GenBank/DDBJ whole genome shotgun (WGS) entry which is preliminary data.</text>
</comment>
<accession>A0AA41W5P0</accession>
<organism evidence="2 3">
    <name type="scientific">Echinimonas agarilytica</name>
    <dbReference type="NCBI Taxonomy" id="1215918"/>
    <lineage>
        <taxon>Bacteria</taxon>
        <taxon>Pseudomonadati</taxon>
        <taxon>Pseudomonadota</taxon>
        <taxon>Gammaproteobacteria</taxon>
        <taxon>Alteromonadales</taxon>
        <taxon>Echinimonadaceae</taxon>
        <taxon>Echinimonas</taxon>
    </lineage>
</organism>
<evidence type="ECO:0000313" key="3">
    <source>
        <dbReference type="Proteomes" id="UP001165393"/>
    </source>
</evidence>
<evidence type="ECO:0000313" key="2">
    <source>
        <dbReference type="EMBL" id="MCM2679052.1"/>
    </source>
</evidence>
<reference evidence="2 3" key="1">
    <citation type="journal article" date="2013" name="Antonie Van Leeuwenhoek">
        <title>Echinimonas agarilytica gen. nov., sp. nov., a new gammaproteobacterium isolated from the sea urchin Strongylocentrotus intermedius.</title>
        <authorList>
            <person name="Nedashkovskaya O.I."/>
            <person name="Stenkova A.M."/>
            <person name="Zhukova N.V."/>
            <person name="Van Trappen S."/>
            <person name="Lee J.S."/>
            <person name="Kim S.B."/>
        </authorList>
    </citation>
    <scope>NUCLEOTIDE SEQUENCE [LARGE SCALE GENOMIC DNA]</scope>
    <source>
        <strain evidence="2 3">KMM 6351</strain>
    </source>
</reference>
<dbReference type="Proteomes" id="UP001165393">
    <property type="component" value="Unassembled WGS sequence"/>
</dbReference>
<keyword evidence="1" id="KW-0472">Membrane</keyword>
<keyword evidence="1" id="KW-1133">Transmembrane helix</keyword>
<proteinExistence type="predicted"/>
<evidence type="ECO:0000256" key="1">
    <source>
        <dbReference type="SAM" id="Phobius"/>
    </source>
</evidence>
<feature type="transmembrane region" description="Helical" evidence="1">
    <location>
        <begin position="36"/>
        <end position="56"/>
    </location>
</feature>
<dbReference type="AlphaFoldDB" id="A0AA41W5P0"/>
<dbReference type="RefSeq" id="WP_251260420.1">
    <property type="nucleotide sequence ID" value="NZ_JAMQGP010000002.1"/>
</dbReference>
<dbReference type="EMBL" id="JAMQGP010000002">
    <property type="protein sequence ID" value="MCM2679052.1"/>
    <property type="molecule type" value="Genomic_DNA"/>
</dbReference>
<protein>
    <submittedName>
        <fullName evidence="2">Uncharacterized protein</fullName>
    </submittedName>
</protein>
<keyword evidence="3" id="KW-1185">Reference proteome</keyword>
<sequence>MSDQLNAMEWQTLQQQFHDYERMSLVLKIVSGATSFYFAQTNVINAVAFALFFWGLDAIWKTFQLRIGDRLMVLESGECSGMNLHTHWQRNRPGAIGLLQGYAISALRPTIMMPHALLVALLIGLSF</sequence>
<gene>
    <name evidence="2" type="ORF">NAF29_05085</name>
</gene>